<dbReference type="STRING" id="1499966.U14_04812"/>
<dbReference type="GO" id="GO:0016987">
    <property type="term" value="F:sigma factor activity"/>
    <property type="evidence" value="ECO:0007669"/>
    <property type="project" value="UniProtKB-KW"/>
</dbReference>
<dbReference type="AlphaFoldDB" id="A0A0S6W5M0"/>
<dbReference type="EMBL" id="DF820459">
    <property type="protein sequence ID" value="GAK53546.1"/>
    <property type="molecule type" value="Genomic_DNA"/>
</dbReference>
<evidence type="ECO:0000259" key="6">
    <source>
        <dbReference type="Pfam" id="PF04542"/>
    </source>
</evidence>
<dbReference type="InterPro" id="IPR036388">
    <property type="entry name" value="WH-like_DNA-bd_sf"/>
</dbReference>
<dbReference type="NCBIfam" id="TIGR02937">
    <property type="entry name" value="sigma70-ECF"/>
    <property type="match status" value="1"/>
</dbReference>
<accession>A0A0S6W5M0</accession>
<evidence type="ECO:0000256" key="4">
    <source>
        <dbReference type="ARBA" id="ARBA00023125"/>
    </source>
</evidence>
<dbReference type="PANTHER" id="PTHR43133">
    <property type="entry name" value="RNA POLYMERASE ECF-TYPE SIGMA FACTO"/>
    <property type="match status" value="1"/>
</dbReference>
<dbReference type="HOGENOM" id="CLU_047691_3_0_0"/>
<evidence type="ECO:0000256" key="2">
    <source>
        <dbReference type="ARBA" id="ARBA00023015"/>
    </source>
</evidence>
<dbReference type="InterPro" id="IPR014284">
    <property type="entry name" value="RNA_pol_sigma-70_dom"/>
</dbReference>
<feature type="domain" description="RNA polymerase sigma factor 70 region 4 type 2" evidence="7">
    <location>
        <begin position="150"/>
        <end position="202"/>
    </location>
</feature>
<reference evidence="8" key="1">
    <citation type="journal article" date="2015" name="PeerJ">
        <title>First genomic representation of candidate bacterial phylum KSB3 points to enhanced environmental sensing as a trigger of wastewater bulking.</title>
        <authorList>
            <person name="Sekiguchi Y."/>
            <person name="Ohashi A."/>
            <person name="Parks D.H."/>
            <person name="Yamauchi T."/>
            <person name="Tyson G.W."/>
            <person name="Hugenholtz P."/>
        </authorList>
    </citation>
    <scope>NUCLEOTIDE SEQUENCE [LARGE SCALE GENOMIC DNA]</scope>
</reference>
<keyword evidence="2" id="KW-0805">Transcription regulation</keyword>
<feature type="domain" description="RNA polymerase sigma-70 region 2" evidence="6">
    <location>
        <begin position="50"/>
        <end position="114"/>
    </location>
</feature>
<dbReference type="InterPro" id="IPR013325">
    <property type="entry name" value="RNA_pol_sigma_r2"/>
</dbReference>
<dbReference type="SUPFAM" id="SSF88659">
    <property type="entry name" value="Sigma3 and sigma4 domains of RNA polymerase sigma factors"/>
    <property type="match status" value="1"/>
</dbReference>
<dbReference type="Proteomes" id="UP000030700">
    <property type="component" value="Unassembled WGS sequence"/>
</dbReference>
<dbReference type="CDD" id="cd06171">
    <property type="entry name" value="Sigma70_r4"/>
    <property type="match status" value="1"/>
</dbReference>
<protein>
    <submittedName>
        <fullName evidence="8">RNA polymerase, sigma-24 subunit, ECF subfamily</fullName>
    </submittedName>
</protein>
<evidence type="ECO:0000256" key="1">
    <source>
        <dbReference type="ARBA" id="ARBA00010641"/>
    </source>
</evidence>
<keyword evidence="5" id="KW-0804">Transcription</keyword>
<organism evidence="8">
    <name type="scientific">Candidatus Moduliflexus flocculans</name>
    <dbReference type="NCBI Taxonomy" id="1499966"/>
    <lineage>
        <taxon>Bacteria</taxon>
        <taxon>Candidatus Moduliflexota</taxon>
        <taxon>Candidatus Moduliflexia</taxon>
        <taxon>Candidatus Moduliflexales</taxon>
        <taxon>Candidatus Moduliflexaceae</taxon>
    </lineage>
</organism>
<keyword evidence="4" id="KW-0238">DNA-binding</keyword>
<comment type="similarity">
    <text evidence="1">Belongs to the sigma-70 factor family. ECF subfamily.</text>
</comment>
<dbReference type="Gene3D" id="1.10.1740.10">
    <property type="match status" value="1"/>
</dbReference>
<proteinExistence type="inferred from homology"/>
<dbReference type="Gene3D" id="1.10.10.10">
    <property type="entry name" value="Winged helix-like DNA-binding domain superfamily/Winged helix DNA-binding domain"/>
    <property type="match status" value="1"/>
</dbReference>
<dbReference type="GO" id="GO:0003677">
    <property type="term" value="F:DNA binding"/>
    <property type="evidence" value="ECO:0007669"/>
    <property type="project" value="UniProtKB-KW"/>
</dbReference>
<dbReference type="PANTHER" id="PTHR43133:SF8">
    <property type="entry name" value="RNA POLYMERASE SIGMA FACTOR HI_1459-RELATED"/>
    <property type="match status" value="1"/>
</dbReference>
<dbReference type="GO" id="GO:0006352">
    <property type="term" value="P:DNA-templated transcription initiation"/>
    <property type="evidence" value="ECO:0007669"/>
    <property type="project" value="InterPro"/>
</dbReference>
<dbReference type="SUPFAM" id="SSF88946">
    <property type="entry name" value="Sigma2 domain of RNA polymerase sigma factors"/>
    <property type="match status" value="1"/>
</dbReference>
<evidence type="ECO:0000256" key="5">
    <source>
        <dbReference type="ARBA" id="ARBA00023163"/>
    </source>
</evidence>
<keyword evidence="3" id="KW-0731">Sigma factor</keyword>
<sequence>MRLSSSYTEDTTNPDRETIMGIQSVELTAENERELVLLCQTGDRQAFNRLVMRYQNLVYTFLRRMAPKWNDLDDLAQEVFVKMFHSIHSLKEASQFKSWLYRIAVTVYLDEYRRWKKRQSRFVSDEEALRTHMAEHGDPKEAIEQKELQQKIQDALEKLPEEYRMTIVLREIQELSYEEIAQTLHISEGTVRSRIFRGRKLLQELLQKEVRQKGGWV</sequence>
<dbReference type="InterPro" id="IPR013324">
    <property type="entry name" value="RNA_pol_sigma_r3/r4-like"/>
</dbReference>
<dbReference type="Pfam" id="PF04542">
    <property type="entry name" value="Sigma70_r2"/>
    <property type="match status" value="1"/>
</dbReference>
<dbReference type="InterPro" id="IPR013249">
    <property type="entry name" value="RNA_pol_sigma70_r4_t2"/>
</dbReference>
<evidence type="ECO:0000256" key="3">
    <source>
        <dbReference type="ARBA" id="ARBA00023082"/>
    </source>
</evidence>
<dbReference type="InterPro" id="IPR007627">
    <property type="entry name" value="RNA_pol_sigma70_r2"/>
</dbReference>
<name>A0A0S6W5M0_9BACT</name>
<evidence type="ECO:0000313" key="9">
    <source>
        <dbReference type="Proteomes" id="UP000030700"/>
    </source>
</evidence>
<evidence type="ECO:0000259" key="7">
    <source>
        <dbReference type="Pfam" id="PF08281"/>
    </source>
</evidence>
<keyword evidence="9" id="KW-1185">Reference proteome</keyword>
<gene>
    <name evidence="8" type="ORF">U14_04812</name>
</gene>
<evidence type="ECO:0000313" key="8">
    <source>
        <dbReference type="EMBL" id="GAK53546.1"/>
    </source>
</evidence>
<dbReference type="Pfam" id="PF08281">
    <property type="entry name" value="Sigma70_r4_2"/>
    <property type="match status" value="1"/>
</dbReference>
<dbReference type="InterPro" id="IPR039425">
    <property type="entry name" value="RNA_pol_sigma-70-like"/>
</dbReference>